<proteinExistence type="predicted"/>
<keyword evidence="1" id="KW-0732">Signal</keyword>
<dbReference type="AlphaFoldDB" id="A0A914RIZ1"/>
<organism evidence="2 3">
    <name type="scientific">Parascaris equorum</name>
    <name type="common">Equine roundworm</name>
    <dbReference type="NCBI Taxonomy" id="6256"/>
    <lineage>
        <taxon>Eukaryota</taxon>
        <taxon>Metazoa</taxon>
        <taxon>Ecdysozoa</taxon>
        <taxon>Nematoda</taxon>
        <taxon>Chromadorea</taxon>
        <taxon>Rhabditida</taxon>
        <taxon>Spirurina</taxon>
        <taxon>Ascaridomorpha</taxon>
        <taxon>Ascaridoidea</taxon>
        <taxon>Ascarididae</taxon>
        <taxon>Parascaris</taxon>
    </lineage>
</organism>
<name>A0A914RIZ1_PAREQ</name>
<feature type="signal peptide" evidence="1">
    <location>
        <begin position="1"/>
        <end position="22"/>
    </location>
</feature>
<keyword evidence="2" id="KW-1185">Reference proteome</keyword>
<evidence type="ECO:0000256" key="1">
    <source>
        <dbReference type="SAM" id="SignalP"/>
    </source>
</evidence>
<feature type="chain" id="PRO_5037793275" evidence="1">
    <location>
        <begin position="23"/>
        <end position="76"/>
    </location>
</feature>
<accession>A0A914RIZ1</accession>
<protein>
    <submittedName>
        <fullName evidence="3">Uncharacterized protein</fullName>
    </submittedName>
</protein>
<dbReference type="Proteomes" id="UP000887564">
    <property type="component" value="Unplaced"/>
</dbReference>
<evidence type="ECO:0000313" key="2">
    <source>
        <dbReference type="Proteomes" id="UP000887564"/>
    </source>
</evidence>
<reference evidence="3" key="1">
    <citation type="submission" date="2022-11" db="UniProtKB">
        <authorList>
            <consortium name="WormBaseParasite"/>
        </authorList>
    </citation>
    <scope>IDENTIFICATION</scope>
</reference>
<evidence type="ECO:0000313" key="3">
    <source>
        <dbReference type="WBParaSite" id="PEQ_0000176201-mRNA-1"/>
    </source>
</evidence>
<sequence>MPMNLVKVLVTFCFHYMKYVVGQPMLTQQMPGQPIPFMYTPQAPYMQSQFNQNYTTPYPIAYPGTYPGAFNPHGEC</sequence>
<dbReference type="WBParaSite" id="PEQ_0000176201-mRNA-1">
    <property type="protein sequence ID" value="PEQ_0000176201-mRNA-1"/>
    <property type="gene ID" value="PEQ_0000176201"/>
</dbReference>